<accession>A0ABQ4B200</accession>
<dbReference type="Proteomes" id="UP000624709">
    <property type="component" value="Unassembled WGS sequence"/>
</dbReference>
<feature type="transmembrane region" description="Helical" evidence="1">
    <location>
        <begin position="43"/>
        <end position="65"/>
    </location>
</feature>
<dbReference type="InterPro" id="IPR045428">
    <property type="entry name" value="EACC1"/>
</dbReference>
<gene>
    <name evidence="2" type="ORF">Apa02nite_008010</name>
</gene>
<keyword evidence="1" id="KW-0812">Transmembrane</keyword>
<evidence type="ECO:0000313" key="2">
    <source>
        <dbReference type="EMBL" id="GIE64693.1"/>
    </source>
</evidence>
<dbReference type="Pfam" id="PF19953">
    <property type="entry name" value="EACC1"/>
    <property type="match status" value="1"/>
</dbReference>
<protein>
    <submittedName>
        <fullName evidence="2">Uncharacterized protein</fullName>
    </submittedName>
</protein>
<sequence length="109" mass="12145">MIVVAGVSDEKDLPALQSLYAWLRREHEVEAVFSPRYQGAAEIVNIVLSNSIALAGFLVSLRAWLGARPRRPPITVTRRGMTVTVDGSPESLEQLERWLREELDDDGGE</sequence>
<organism evidence="2 3">
    <name type="scientific">Actinoplanes palleronii</name>
    <dbReference type="NCBI Taxonomy" id="113570"/>
    <lineage>
        <taxon>Bacteria</taxon>
        <taxon>Bacillati</taxon>
        <taxon>Actinomycetota</taxon>
        <taxon>Actinomycetes</taxon>
        <taxon>Micromonosporales</taxon>
        <taxon>Micromonosporaceae</taxon>
        <taxon>Actinoplanes</taxon>
    </lineage>
</organism>
<keyword evidence="3" id="KW-1185">Reference proteome</keyword>
<comment type="caution">
    <text evidence="2">The sequence shown here is derived from an EMBL/GenBank/DDBJ whole genome shotgun (WGS) entry which is preliminary data.</text>
</comment>
<evidence type="ECO:0000256" key="1">
    <source>
        <dbReference type="SAM" id="Phobius"/>
    </source>
</evidence>
<proteinExistence type="predicted"/>
<keyword evidence="1" id="KW-1133">Transmembrane helix</keyword>
<keyword evidence="1" id="KW-0472">Membrane</keyword>
<name>A0ABQ4B200_9ACTN</name>
<evidence type="ECO:0000313" key="3">
    <source>
        <dbReference type="Proteomes" id="UP000624709"/>
    </source>
</evidence>
<dbReference type="EMBL" id="BOMS01000014">
    <property type="protein sequence ID" value="GIE64693.1"/>
    <property type="molecule type" value="Genomic_DNA"/>
</dbReference>
<reference evidence="2 3" key="1">
    <citation type="submission" date="2021-01" db="EMBL/GenBank/DDBJ databases">
        <title>Whole genome shotgun sequence of Actinoplanes palleronii NBRC 14916.</title>
        <authorList>
            <person name="Komaki H."/>
            <person name="Tamura T."/>
        </authorList>
    </citation>
    <scope>NUCLEOTIDE SEQUENCE [LARGE SCALE GENOMIC DNA]</scope>
    <source>
        <strain evidence="2 3">NBRC 14916</strain>
    </source>
</reference>